<keyword evidence="1" id="KW-1133">Transmembrane helix</keyword>
<feature type="transmembrane region" description="Helical" evidence="1">
    <location>
        <begin position="139"/>
        <end position="156"/>
    </location>
</feature>
<protein>
    <submittedName>
        <fullName evidence="2">M50 family metallopeptidase</fullName>
    </submittedName>
</protein>
<proteinExistence type="predicted"/>
<comment type="caution">
    <text evidence="2">The sequence shown here is derived from an EMBL/GenBank/DDBJ whole genome shotgun (WGS) entry which is preliminary data.</text>
</comment>
<keyword evidence="3" id="KW-1185">Reference proteome</keyword>
<evidence type="ECO:0000313" key="2">
    <source>
        <dbReference type="EMBL" id="NEN79765.1"/>
    </source>
</evidence>
<dbReference type="Pfam" id="PF13398">
    <property type="entry name" value="Peptidase_M50B"/>
    <property type="match status" value="1"/>
</dbReference>
<reference evidence="2 3" key="1">
    <citation type="journal article" date="2014" name="Int. J. Syst. Evol. Microbiol.">
        <title>Nocardioides zeae sp. nov., isolated from the stem of Zea mays.</title>
        <authorList>
            <person name="Glaeser S.P."/>
            <person name="McInroy J.A."/>
            <person name="Busse H.J."/>
            <person name="Kampfer P."/>
        </authorList>
    </citation>
    <scope>NUCLEOTIDE SEQUENCE [LARGE SCALE GENOMIC DNA]</scope>
    <source>
        <strain evidence="2 3">JCM 30728</strain>
    </source>
</reference>
<name>A0A6P0HQE1_9ACTN</name>
<organism evidence="2 3">
    <name type="scientific">Nocardioides zeae</name>
    <dbReference type="NCBI Taxonomy" id="1457234"/>
    <lineage>
        <taxon>Bacteria</taxon>
        <taxon>Bacillati</taxon>
        <taxon>Actinomycetota</taxon>
        <taxon>Actinomycetes</taxon>
        <taxon>Propionibacteriales</taxon>
        <taxon>Nocardioidaceae</taxon>
        <taxon>Nocardioides</taxon>
    </lineage>
</organism>
<accession>A0A6P0HQE1</accession>
<dbReference type="AlphaFoldDB" id="A0A6P0HQE1"/>
<feature type="transmembrane region" description="Helical" evidence="1">
    <location>
        <begin position="163"/>
        <end position="182"/>
    </location>
</feature>
<sequence>MGTRLLLGLRGASGRGVGHAGGVPDLLDRVLGDVVTRQPALDPRLVALTAGLALVLVGYRPLWRRARHLVTIVHEGGHGVAALLSGRRLAGIRLHSDTSGLTVSRGRPRGPGMVATAFGGYVAPTLLGLVAAVVVSRGYAVAGLWTALLLLALLLLQIRNFFGLWAVLVAGLAIFAVTWWASGPVQVAAAYVATWFLLLGAPRPVLELQQQRCQGRAPHSDADMLGRLTPFPGGFWVAVFLAVTAGGALVGALLLWAAADT</sequence>
<dbReference type="EMBL" id="JAAGXA010000011">
    <property type="protein sequence ID" value="NEN79765.1"/>
    <property type="molecule type" value="Genomic_DNA"/>
</dbReference>
<dbReference type="Proteomes" id="UP000468687">
    <property type="component" value="Unassembled WGS sequence"/>
</dbReference>
<evidence type="ECO:0000313" key="3">
    <source>
        <dbReference type="Proteomes" id="UP000468687"/>
    </source>
</evidence>
<dbReference type="InterPro" id="IPR049500">
    <property type="entry name" value="Peptidase_M50B-like"/>
</dbReference>
<feature type="transmembrane region" description="Helical" evidence="1">
    <location>
        <begin position="114"/>
        <end position="133"/>
    </location>
</feature>
<gene>
    <name evidence="2" type="ORF">G3T38_15940</name>
</gene>
<keyword evidence="1" id="KW-0472">Membrane</keyword>
<feature type="transmembrane region" description="Helical" evidence="1">
    <location>
        <begin position="44"/>
        <end position="62"/>
    </location>
</feature>
<keyword evidence="1" id="KW-0812">Transmembrane</keyword>
<evidence type="ECO:0000256" key="1">
    <source>
        <dbReference type="SAM" id="Phobius"/>
    </source>
</evidence>
<feature type="transmembrane region" description="Helical" evidence="1">
    <location>
        <begin position="234"/>
        <end position="259"/>
    </location>
</feature>